<dbReference type="AlphaFoldDB" id="A0A194XF64"/>
<dbReference type="PANTHER" id="PTHR43495:SF5">
    <property type="entry name" value="GAMMA-AMINOBUTYRIC ACID PERMEASE"/>
    <property type="match status" value="1"/>
</dbReference>
<organism evidence="9 10">
    <name type="scientific">Mollisia scopiformis</name>
    <name type="common">Conifer needle endophyte fungus</name>
    <name type="synonym">Phialocephala scopiformis</name>
    <dbReference type="NCBI Taxonomy" id="149040"/>
    <lineage>
        <taxon>Eukaryota</taxon>
        <taxon>Fungi</taxon>
        <taxon>Dikarya</taxon>
        <taxon>Ascomycota</taxon>
        <taxon>Pezizomycotina</taxon>
        <taxon>Leotiomycetes</taxon>
        <taxon>Helotiales</taxon>
        <taxon>Mollisiaceae</taxon>
        <taxon>Mollisia</taxon>
    </lineage>
</organism>
<dbReference type="GO" id="GO:0055085">
    <property type="term" value="P:transmembrane transport"/>
    <property type="evidence" value="ECO:0007669"/>
    <property type="project" value="InterPro"/>
</dbReference>
<keyword evidence="3 7" id="KW-0812">Transmembrane</keyword>
<evidence type="ECO:0000256" key="1">
    <source>
        <dbReference type="ARBA" id="ARBA00004141"/>
    </source>
</evidence>
<proteinExistence type="predicted"/>
<gene>
    <name evidence="9" type="ORF">LY89DRAFT_505325</name>
</gene>
<protein>
    <recommendedName>
        <fullName evidence="8">Amino acid permease/ SLC12A domain-containing protein</fullName>
    </recommendedName>
</protein>
<feature type="transmembrane region" description="Helical" evidence="7">
    <location>
        <begin position="127"/>
        <end position="147"/>
    </location>
</feature>
<dbReference type="OrthoDB" id="3900342at2759"/>
<feature type="compositionally biased region" description="Polar residues" evidence="6">
    <location>
        <begin position="636"/>
        <end position="660"/>
    </location>
</feature>
<feature type="transmembrane region" description="Helical" evidence="7">
    <location>
        <begin position="208"/>
        <end position="233"/>
    </location>
</feature>
<feature type="transmembrane region" description="Helical" evidence="7">
    <location>
        <begin position="159"/>
        <end position="180"/>
    </location>
</feature>
<sequence length="732" mass="80058">MAALVGEDSLLRQLTSWQILFIAIGGTVGIGFATTSGEVLAISGPGGLLIAFAVVGLVTIFVMEGISEMIVLWPIPNAMMEFVAAFVDRDLAVIVGIAYWYTNAVTLAAIIIGAADLLDYWDISFPILNVVFVAFLLGVLGINAFGVKVFGWVELAGGIIKVLLVTTIFIIMICINAGVLGTGQRIGAEYFADGVRNNPEVAHSHIEAVLMCIPLAIFSYIGVELITVTAFEARTNRELQFPSKHIAVIIFVIYMVSIGGFAANIEWFNQNLPQFLSQDRINVTAIPAANLNSTLGHFPRSWQVLPNLHNITAAPVVAVMEAGVPVLPGLLIGFLIYSGMSAANTALYVSSRTLYGLTRQLRQDDDRFVKRTIAKLNTVSPKTRVPIWALIFSCFIFAGWLPFAHFQSSFTQEELKQTLVAIGSVSCVLVWASQCLAFIQYNKWLWKHKQRLRDHQTMNRFDRWHPRGFSTYLVSLQPFPAYAGLISCLIIVVVLNAISMINGEKLLFKALVNYLGPAILITIFTILKIVRRRTPGWVTLGDFAQLRETLLRLDGLIEGGRPITPPEEQGGNVPQLNYNPPYGGNMGPPPVNYGSGYQNNGYAVPPYQNGTVIPPRPNPSPAAGFAMPPTAAQIERQGQGQNSQNHPSYQSLDPRSQSPNADYELHEFGSPVSPVGQDTYSEVHSESATSDVRHGSMVSTMDERLTPGLGYARNDAFLDAGYPRQPQRGELS</sequence>
<evidence type="ECO:0000256" key="3">
    <source>
        <dbReference type="ARBA" id="ARBA00022692"/>
    </source>
</evidence>
<dbReference type="Gene3D" id="1.20.1740.10">
    <property type="entry name" value="Amino acid/polyamine transporter I"/>
    <property type="match status" value="1"/>
</dbReference>
<evidence type="ECO:0000256" key="7">
    <source>
        <dbReference type="SAM" id="Phobius"/>
    </source>
</evidence>
<dbReference type="EMBL" id="KQ947412">
    <property type="protein sequence ID" value="KUJ18808.1"/>
    <property type="molecule type" value="Genomic_DNA"/>
</dbReference>
<keyword evidence="10" id="KW-1185">Reference proteome</keyword>
<evidence type="ECO:0000256" key="4">
    <source>
        <dbReference type="ARBA" id="ARBA00022989"/>
    </source>
</evidence>
<feature type="transmembrane region" description="Helical" evidence="7">
    <location>
        <begin position="245"/>
        <end position="265"/>
    </location>
</feature>
<feature type="region of interest" description="Disordered" evidence="6">
    <location>
        <begin position="562"/>
        <end position="594"/>
    </location>
</feature>
<evidence type="ECO:0000256" key="6">
    <source>
        <dbReference type="SAM" id="MobiDB-lite"/>
    </source>
</evidence>
<evidence type="ECO:0000256" key="5">
    <source>
        <dbReference type="ARBA" id="ARBA00023136"/>
    </source>
</evidence>
<comment type="subcellular location">
    <subcellularLocation>
        <location evidence="1">Membrane</location>
        <topology evidence="1">Multi-pass membrane protein</topology>
    </subcellularLocation>
</comment>
<feature type="transmembrane region" description="Helical" evidence="7">
    <location>
        <begin position="91"/>
        <end position="115"/>
    </location>
</feature>
<feature type="region of interest" description="Disordered" evidence="6">
    <location>
        <begin position="633"/>
        <end position="708"/>
    </location>
</feature>
<evidence type="ECO:0000313" key="10">
    <source>
        <dbReference type="Proteomes" id="UP000070700"/>
    </source>
</evidence>
<feature type="transmembrane region" description="Helical" evidence="7">
    <location>
        <begin position="418"/>
        <end position="441"/>
    </location>
</feature>
<dbReference type="InParanoid" id="A0A194XF64"/>
<keyword evidence="5 7" id="KW-0472">Membrane</keyword>
<dbReference type="Proteomes" id="UP000070700">
    <property type="component" value="Unassembled WGS sequence"/>
</dbReference>
<dbReference type="GO" id="GO:0016020">
    <property type="term" value="C:membrane"/>
    <property type="evidence" value="ECO:0007669"/>
    <property type="project" value="UniProtKB-SubCell"/>
</dbReference>
<dbReference type="Pfam" id="PF00324">
    <property type="entry name" value="AA_permease"/>
    <property type="match status" value="1"/>
</dbReference>
<dbReference type="RefSeq" id="XP_018073163.1">
    <property type="nucleotide sequence ID" value="XM_018208010.1"/>
</dbReference>
<dbReference type="GeneID" id="28817736"/>
<feature type="domain" description="Amino acid permease/ SLC12A" evidence="8">
    <location>
        <begin position="19"/>
        <end position="531"/>
    </location>
</feature>
<feature type="transmembrane region" description="Helical" evidence="7">
    <location>
        <begin position="19"/>
        <end position="42"/>
    </location>
</feature>
<reference evidence="9 10" key="1">
    <citation type="submission" date="2015-10" db="EMBL/GenBank/DDBJ databases">
        <title>Full genome of DAOMC 229536 Phialocephala scopiformis, a fungal endophyte of spruce producing the potent anti-insectan compound rugulosin.</title>
        <authorList>
            <consortium name="DOE Joint Genome Institute"/>
            <person name="Walker A.K."/>
            <person name="Frasz S.L."/>
            <person name="Seifert K.A."/>
            <person name="Miller J.D."/>
            <person name="Mondo S.J."/>
            <person name="Labutti K."/>
            <person name="Lipzen A."/>
            <person name="Dockter R."/>
            <person name="Kennedy M."/>
            <person name="Grigoriev I.V."/>
            <person name="Spatafora J.W."/>
        </authorList>
    </citation>
    <scope>NUCLEOTIDE SEQUENCE [LARGE SCALE GENOMIC DNA]</scope>
    <source>
        <strain evidence="9 10">CBS 120377</strain>
    </source>
</reference>
<keyword evidence="4 7" id="KW-1133">Transmembrane helix</keyword>
<feature type="transmembrane region" description="Helical" evidence="7">
    <location>
        <begin position="326"/>
        <end position="349"/>
    </location>
</feature>
<feature type="transmembrane region" description="Helical" evidence="7">
    <location>
        <begin position="48"/>
        <end position="71"/>
    </location>
</feature>
<feature type="transmembrane region" description="Helical" evidence="7">
    <location>
        <begin position="479"/>
        <end position="501"/>
    </location>
</feature>
<evidence type="ECO:0000313" key="9">
    <source>
        <dbReference type="EMBL" id="KUJ18808.1"/>
    </source>
</evidence>
<dbReference type="KEGG" id="psco:LY89DRAFT_505325"/>
<name>A0A194XF64_MOLSC</name>
<feature type="transmembrane region" description="Helical" evidence="7">
    <location>
        <begin position="385"/>
        <end position="406"/>
    </location>
</feature>
<feature type="transmembrane region" description="Helical" evidence="7">
    <location>
        <begin position="507"/>
        <end position="527"/>
    </location>
</feature>
<keyword evidence="2" id="KW-0813">Transport</keyword>
<feature type="compositionally biased region" description="Polar residues" evidence="6">
    <location>
        <begin position="676"/>
        <end position="690"/>
    </location>
</feature>
<dbReference type="InterPro" id="IPR004841">
    <property type="entry name" value="AA-permease/SLC12A_dom"/>
</dbReference>
<evidence type="ECO:0000256" key="2">
    <source>
        <dbReference type="ARBA" id="ARBA00022448"/>
    </source>
</evidence>
<evidence type="ECO:0000259" key="8">
    <source>
        <dbReference type="Pfam" id="PF00324"/>
    </source>
</evidence>
<accession>A0A194XF64</accession>
<dbReference type="PANTHER" id="PTHR43495">
    <property type="entry name" value="GABA PERMEASE"/>
    <property type="match status" value="1"/>
</dbReference>